<accession>A0ABS0NA43</accession>
<keyword evidence="2" id="KW-1185">Reference proteome</keyword>
<protein>
    <submittedName>
        <fullName evidence="1">Phage major tail tube protein</fullName>
    </submittedName>
</protein>
<dbReference type="EMBL" id="JACSGR010000004">
    <property type="protein sequence ID" value="MBH5329156.1"/>
    <property type="molecule type" value="Genomic_DNA"/>
</dbReference>
<dbReference type="RefSeq" id="WP_197903039.1">
    <property type="nucleotide sequence ID" value="NZ_JACSGR010000004.1"/>
</dbReference>
<name>A0ABS0NA43_9NEIS</name>
<organism evidence="1 2">
    <name type="scientific">Eikenella glucosivorans</name>
    <dbReference type="NCBI Taxonomy" id="2766967"/>
    <lineage>
        <taxon>Bacteria</taxon>
        <taxon>Pseudomonadati</taxon>
        <taxon>Pseudomonadota</taxon>
        <taxon>Betaproteobacteria</taxon>
        <taxon>Neisseriales</taxon>
        <taxon>Neisseriaceae</taxon>
        <taxon>Eikenella</taxon>
    </lineage>
</organism>
<dbReference type="Pfam" id="PF04985">
    <property type="entry name" value="Phage_tube"/>
    <property type="match status" value="1"/>
</dbReference>
<gene>
    <name evidence="1" type="ORF">H9Q10_05675</name>
</gene>
<evidence type="ECO:0000313" key="1">
    <source>
        <dbReference type="EMBL" id="MBH5329156.1"/>
    </source>
</evidence>
<dbReference type="NCBIfam" id="TIGR01611">
    <property type="entry name" value="tail_tube"/>
    <property type="match status" value="1"/>
</dbReference>
<sequence>MTAVTAIYNANVYIDGNNLLGKASEFKLPEVEFEQDEFKGLGIKGTIKLPMGMAALEGEITWNSFFPEVGRRAANPYRAAQLMVRADVETYDTTGRVKEVPLVTMVTATFSKNALGGFKPKEKAEFSSTYQTTEIRQVLDGRETLYINTFTNEYRVDGVDVEETYRRNIGA</sequence>
<proteinExistence type="predicted"/>
<evidence type="ECO:0000313" key="2">
    <source>
        <dbReference type="Proteomes" id="UP000768471"/>
    </source>
</evidence>
<reference evidence="1 2" key="1">
    <citation type="submission" date="2020-09" db="EMBL/GenBank/DDBJ databases">
        <title>Eikenella S3660 sp. nov., isolated from a throat swab.</title>
        <authorList>
            <person name="Buhl M."/>
        </authorList>
    </citation>
    <scope>NUCLEOTIDE SEQUENCE [LARGE SCALE GENOMIC DNA]</scope>
    <source>
        <strain evidence="1 2">S3360</strain>
    </source>
</reference>
<dbReference type="InterPro" id="IPR006498">
    <property type="entry name" value="Tail_tube"/>
</dbReference>
<dbReference type="Proteomes" id="UP000768471">
    <property type="component" value="Unassembled WGS sequence"/>
</dbReference>
<comment type="caution">
    <text evidence="1">The sequence shown here is derived from an EMBL/GenBank/DDBJ whole genome shotgun (WGS) entry which is preliminary data.</text>
</comment>